<protein>
    <recommendedName>
        <fullName evidence="1">N-acetyltransferase domain-containing protein</fullName>
    </recommendedName>
</protein>
<dbReference type="SUPFAM" id="SSF55729">
    <property type="entry name" value="Acyl-CoA N-acyltransferases (Nat)"/>
    <property type="match status" value="1"/>
</dbReference>
<sequence>MMIRQETEADIEAITEITKLAFENHPFSRNTEQFIIHALRTANAMTVSLVAEIDGTVVGHIAFSAVTFSDGSENWYGLGPISVRPAYQKQGVGSSLVNEGLRLLKDAGAEGCVVVGEPNYYERFGFKSPDGLEHEGVGQENFLALPFGGQIPQGIVEFHPAFGATE</sequence>
<dbReference type="InterPro" id="IPR050276">
    <property type="entry name" value="MshD_Acetyltransferase"/>
</dbReference>
<proteinExistence type="predicted"/>
<dbReference type="PANTHER" id="PTHR43617">
    <property type="entry name" value="L-AMINO ACID N-ACETYLTRANSFERASE"/>
    <property type="match status" value="1"/>
</dbReference>
<gene>
    <name evidence="2" type="ORF">S01H1_64528</name>
</gene>
<evidence type="ECO:0000313" key="2">
    <source>
        <dbReference type="EMBL" id="GAG30015.1"/>
    </source>
</evidence>
<dbReference type="PANTHER" id="PTHR43617:SF2">
    <property type="entry name" value="UPF0039 PROTEIN SLL0451"/>
    <property type="match status" value="1"/>
</dbReference>
<organism evidence="2">
    <name type="scientific">marine sediment metagenome</name>
    <dbReference type="NCBI Taxonomy" id="412755"/>
    <lineage>
        <taxon>unclassified sequences</taxon>
        <taxon>metagenomes</taxon>
        <taxon>ecological metagenomes</taxon>
    </lineage>
</organism>
<dbReference type="GO" id="GO:0016747">
    <property type="term" value="F:acyltransferase activity, transferring groups other than amino-acyl groups"/>
    <property type="evidence" value="ECO:0007669"/>
    <property type="project" value="InterPro"/>
</dbReference>
<dbReference type="AlphaFoldDB" id="X0WH78"/>
<dbReference type="InterPro" id="IPR000182">
    <property type="entry name" value="GNAT_dom"/>
</dbReference>
<evidence type="ECO:0000259" key="1">
    <source>
        <dbReference type="PROSITE" id="PS51186"/>
    </source>
</evidence>
<dbReference type="Pfam" id="PF00583">
    <property type="entry name" value="Acetyltransf_1"/>
    <property type="match status" value="1"/>
</dbReference>
<dbReference type="PROSITE" id="PS51186">
    <property type="entry name" value="GNAT"/>
    <property type="match status" value="1"/>
</dbReference>
<dbReference type="EMBL" id="BARS01042541">
    <property type="protein sequence ID" value="GAG30015.1"/>
    <property type="molecule type" value="Genomic_DNA"/>
</dbReference>
<accession>X0WH78</accession>
<dbReference type="Gene3D" id="3.40.630.30">
    <property type="match status" value="1"/>
</dbReference>
<feature type="domain" description="N-acetyltransferase" evidence="1">
    <location>
        <begin position="1"/>
        <end position="146"/>
    </location>
</feature>
<dbReference type="CDD" id="cd04301">
    <property type="entry name" value="NAT_SF"/>
    <property type="match status" value="1"/>
</dbReference>
<name>X0WH78_9ZZZZ</name>
<reference evidence="2" key="1">
    <citation type="journal article" date="2014" name="Front. Microbiol.">
        <title>High frequency of phylogenetically diverse reductive dehalogenase-homologous genes in deep subseafloor sedimentary metagenomes.</title>
        <authorList>
            <person name="Kawai M."/>
            <person name="Futagami T."/>
            <person name="Toyoda A."/>
            <person name="Takaki Y."/>
            <person name="Nishi S."/>
            <person name="Hori S."/>
            <person name="Arai W."/>
            <person name="Tsubouchi T."/>
            <person name="Morono Y."/>
            <person name="Uchiyama I."/>
            <person name="Ito T."/>
            <person name="Fujiyama A."/>
            <person name="Inagaki F."/>
            <person name="Takami H."/>
        </authorList>
    </citation>
    <scope>NUCLEOTIDE SEQUENCE</scope>
    <source>
        <strain evidence="2">Expedition CK06-06</strain>
    </source>
</reference>
<dbReference type="InterPro" id="IPR016181">
    <property type="entry name" value="Acyl_CoA_acyltransferase"/>
</dbReference>
<comment type="caution">
    <text evidence="2">The sequence shown here is derived from an EMBL/GenBank/DDBJ whole genome shotgun (WGS) entry which is preliminary data.</text>
</comment>